<evidence type="ECO:0000256" key="4">
    <source>
        <dbReference type="ARBA" id="ARBA00023136"/>
    </source>
</evidence>
<evidence type="ECO:0000256" key="5">
    <source>
        <dbReference type="SAM" id="Phobius"/>
    </source>
</evidence>
<feature type="transmembrane region" description="Helical" evidence="5">
    <location>
        <begin position="413"/>
        <end position="443"/>
    </location>
</feature>
<gene>
    <name evidence="8" type="ORF">C1SCF055_LOCUS2549</name>
</gene>
<dbReference type="InterPro" id="IPR011989">
    <property type="entry name" value="ARM-like"/>
</dbReference>
<dbReference type="OrthoDB" id="409725at2759"/>
<dbReference type="GO" id="GO:0016020">
    <property type="term" value="C:membrane"/>
    <property type="evidence" value="ECO:0007669"/>
    <property type="project" value="UniProtKB-SubCell"/>
</dbReference>
<keyword evidence="3 5" id="KW-1133">Transmembrane helix</keyword>
<feature type="transmembrane region" description="Helical" evidence="5">
    <location>
        <begin position="58"/>
        <end position="78"/>
    </location>
</feature>
<protein>
    <submittedName>
        <fullName evidence="9">Vacuolar membrane protein</fullName>
    </submittedName>
</protein>
<dbReference type="Gene3D" id="1.25.10.10">
    <property type="entry name" value="Leucine-rich Repeat Variant"/>
    <property type="match status" value="1"/>
</dbReference>
<feature type="transmembrane region" description="Helical" evidence="5">
    <location>
        <begin position="216"/>
        <end position="237"/>
    </location>
</feature>
<dbReference type="Gene3D" id="3.30.750.24">
    <property type="entry name" value="STAS domain"/>
    <property type="match status" value="1"/>
</dbReference>
<evidence type="ECO:0000259" key="7">
    <source>
        <dbReference type="PROSITE" id="PS50801"/>
    </source>
</evidence>
<feature type="domain" description="Cyclic nucleotide-binding" evidence="6">
    <location>
        <begin position="653"/>
        <end position="740"/>
    </location>
</feature>
<comment type="subcellular location">
    <subcellularLocation>
        <location evidence="1">Membrane</location>
        <topology evidence="1">Multi-pass membrane protein</topology>
    </subcellularLocation>
</comment>
<dbReference type="SUPFAM" id="SSF48371">
    <property type="entry name" value="ARM repeat"/>
    <property type="match status" value="1"/>
</dbReference>
<evidence type="ECO:0000313" key="9">
    <source>
        <dbReference type="EMBL" id="CAL4761430.1"/>
    </source>
</evidence>
<dbReference type="EMBL" id="CAMXCT010000116">
    <property type="protein sequence ID" value="CAI3974118.1"/>
    <property type="molecule type" value="Genomic_DNA"/>
</dbReference>
<dbReference type="CDD" id="cd00038">
    <property type="entry name" value="CAP_ED"/>
    <property type="match status" value="1"/>
</dbReference>
<dbReference type="SUPFAM" id="SSF52091">
    <property type="entry name" value="SpoIIaa-like"/>
    <property type="match status" value="1"/>
</dbReference>
<sequence>MDEEKSLPSSLTLDHGKKALPWRFAGQQLLAVTLATVCSLVDAFASGLILFPRYQQDHLGICMVMMSTAVSQLVFAVLQPDVPLVSLFIVENIPMLHAMASSAAHHLKAERPQAVIPTTLALYTAATLLTAMAFLLCGYFKMARVFKSLPKPVLMGCLGGMGIYFVFYGLGTSTGIDWSWTLASFRDQLRHWQQLLVTVVLESLLLYFLERAKKKDLVGVVLPSFFLAVMAGSWVILAVSGRSLEEAQNSGWFFQKIPSNEPYFTFEYIKSVDLVAWNVFPDQLPLFIGIMLFSCLHVPVNVPALAAVTKGKQDIDASLMAHGVANLLSACFGSLQTYMTFSSSFLYYKCGGRGQVSSILLALLLLWCIPWIPSIIIRLPRVVAGCLMMHIGVELFFESVVDTLPGLDWLECIMLVAIALMCNVDFVSGFLLGLFCACMAFVAQTSMSEPVQLTFYPGKGLRSRVLRSKTETQILEDYDRSAGFLILRLQGVLFFGNAHSLLEHVENVRCSAVIIDFAQVTSMDSTSFVELEMAAKMLQQQQVTLICSGLRDLCKVKRYPELLTHAIFVKTMEEGVTQLEQSALSEAGDSPTSVSSHRARERTASAHAASTAMVQAVATGEEVEFFQEAWKEILDALQLPMATAEGLQKFFQFQCAKKGTVLWTVGDESDFAFLLVSGHIGVVDDFCRLGDAESEFVETCVRGHWVGELNLFTGESRKNKLLATEDLSMWTITKTSLDSMQQNAINLAFAFQSLALRFAAHRMAVVTVEKLTGEAFEFIVDLDDQVHALKTQLAERVAGRIAGRAQIPAMCQRLTLTTDEVQIRHLAGVGHPKKALGNPKKVRFASVPGWDRGTGTGMQSLVDLVSQSTLGIHWCSVELEDQAFLVQTFAQSCADFDEYQKDLQALKQWARPPMVVMEIMHALFFLLAGPTLGIHLEEADPNRISDWRRLAPMLRDWPTFLNAVQNWADDVLDGRISHEQVMKAKMAVDSVPMDTLPSYCRFSTRMARWCSRALKFYQQEMQRFSPSGATAELLDLAPLSVYLEEKSRNRMNVMCDLGPVWSALEVFPGTPDELFSGLEALKWIGTKSPEKTLKVLAPYLVMQYYAKSRLLRAAALAAVRSFAPCTEHAERLLAALPEFPGPDPAVQRRGGFPRKEALLAVAHLGSLGHFPSLERIISSLNSGGAEDRWEAFELFVRLEGHCDAEAVIGCLEAALFDPKFREQQQEHPRSQGPLYDSLKLTSQRHDNAARQCLLRHLDVDVAVWQQARAATAARYFVRGDDVEMMEALEACMLRSQKLLAVTCASALISLAVETYSKAMPVICAELEKGLSETDTHDALAQVMDHGREGDEHIIRSLLRFLRKGKRLLRSPDSAKLLRSAWNGLKKEVLFALASKLATKPSGDGPGLSAASAFAREFMAMAKMGGVDDRIFRELARGFQLQGESRQLCMKTYQNLASLAEYKVMGVQVLLQEAKDENSLQTSRIAALQVLVDLDAEITEEMVSLLLELAESTDVALRAAALRCLRPWLKSETSISEFLLKQLQDKDSSIRLAALKSMGKQQEFQGAYLLCLQDDASDVVHLALDLLSEFPSRQEDHPIIRKGQSRPPW</sequence>
<keyword evidence="2 5" id="KW-0812">Transmembrane</keyword>
<dbReference type="InterPro" id="IPR052706">
    <property type="entry name" value="Membrane-Transporter-like"/>
</dbReference>
<organism evidence="8">
    <name type="scientific">Cladocopium goreaui</name>
    <dbReference type="NCBI Taxonomy" id="2562237"/>
    <lineage>
        <taxon>Eukaryota</taxon>
        <taxon>Sar</taxon>
        <taxon>Alveolata</taxon>
        <taxon>Dinophyceae</taxon>
        <taxon>Suessiales</taxon>
        <taxon>Symbiodiniaceae</taxon>
        <taxon>Cladocopium</taxon>
    </lineage>
</organism>
<dbReference type="PANTHER" id="PTHR43310">
    <property type="entry name" value="SULFATE TRANSPORTER YBAR-RELATED"/>
    <property type="match status" value="1"/>
</dbReference>
<feature type="transmembrane region" description="Helical" evidence="5">
    <location>
        <begin position="319"/>
        <end position="339"/>
    </location>
</feature>
<dbReference type="EMBL" id="CAMXCT030000116">
    <property type="protein sequence ID" value="CAL4761430.1"/>
    <property type="molecule type" value="Genomic_DNA"/>
</dbReference>
<feature type="transmembrane region" description="Helical" evidence="5">
    <location>
        <begin position="152"/>
        <end position="171"/>
    </location>
</feature>
<dbReference type="Pfam" id="PF00916">
    <property type="entry name" value="Sulfate_transp"/>
    <property type="match status" value="1"/>
</dbReference>
<evidence type="ECO:0000256" key="1">
    <source>
        <dbReference type="ARBA" id="ARBA00004141"/>
    </source>
</evidence>
<dbReference type="Pfam" id="PF00027">
    <property type="entry name" value="cNMP_binding"/>
    <property type="match status" value="1"/>
</dbReference>
<dbReference type="InterPro" id="IPR016024">
    <property type="entry name" value="ARM-type_fold"/>
</dbReference>
<dbReference type="PROSITE" id="PS50042">
    <property type="entry name" value="CNMP_BINDING_3"/>
    <property type="match status" value="1"/>
</dbReference>
<feature type="transmembrane region" description="Helical" evidence="5">
    <location>
        <begin position="284"/>
        <end position="307"/>
    </location>
</feature>
<feature type="transmembrane region" description="Helical" evidence="5">
    <location>
        <begin position="191"/>
        <end position="209"/>
    </location>
</feature>
<dbReference type="CDD" id="cd07042">
    <property type="entry name" value="STAS_SulP_like_sulfate_transporter"/>
    <property type="match status" value="1"/>
</dbReference>
<comment type="caution">
    <text evidence="8">The sequence shown here is derived from an EMBL/GenBank/DDBJ whole genome shotgun (WGS) entry which is preliminary data.</text>
</comment>
<feature type="transmembrane region" description="Helical" evidence="5">
    <location>
        <begin position="359"/>
        <end position="377"/>
    </location>
</feature>
<dbReference type="SUPFAM" id="SSF51206">
    <property type="entry name" value="cAMP-binding domain-like"/>
    <property type="match status" value="1"/>
</dbReference>
<dbReference type="Pfam" id="PF13646">
    <property type="entry name" value="HEAT_2"/>
    <property type="match status" value="1"/>
</dbReference>
<accession>A0A9P1FFD0</accession>
<dbReference type="InterPro" id="IPR000595">
    <property type="entry name" value="cNMP-bd_dom"/>
</dbReference>
<dbReference type="InterPro" id="IPR002645">
    <property type="entry name" value="STAS_dom"/>
</dbReference>
<evidence type="ECO:0000256" key="3">
    <source>
        <dbReference type="ARBA" id="ARBA00022989"/>
    </source>
</evidence>
<proteinExistence type="predicted"/>
<keyword evidence="10" id="KW-1185">Reference proteome</keyword>
<dbReference type="Proteomes" id="UP001152797">
    <property type="component" value="Unassembled WGS sequence"/>
</dbReference>
<name>A0A9P1FFD0_9DINO</name>
<feature type="transmembrane region" description="Helical" evidence="5">
    <location>
        <begin position="120"/>
        <end position="140"/>
    </location>
</feature>
<feature type="domain" description="STAS" evidence="7">
    <location>
        <begin position="474"/>
        <end position="558"/>
    </location>
</feature>
<evidence type="ECO:0000313" key="8">
    <source>
        <dbReference type="EMBL" id="CAI3974118.1"/>
    </source>
</evidence>
<evidence type="ECO:0000259" key="6">
    <source>
        <dbReference type="PROSITE" id="PS50042"/>
    </source>
</evidence>
<dbReference type="EMBL" id="CAMXCT020000116">
    <property type="protein sequence ID" value="CAL1127493.1"/>
    <property type="molecule type" value="Genomic_DNA"/>
</dbReference>
<dbReference type="InterPro" id="IPR036513">
    <property type="entry name" value="STAS_dom_sf"/>
</dbReference>
<reference evidence="9 10" key="2">
    <citation type="submission" date="2024-05" db="EMBL/GenBank/DDBJ databases">
        <authorList>
            <person name="Chen Y."/>
            <person name="Shah S."/>
            <person name="Dougan E. K."/>
            <person name="Thang M."/>
            <person name="Chan C."/>
        </authorList>
    </citation>
    <scope>NUCLEOTIDE SEQUENCE [LARGE SCALE GENOMIC DNA]</scope>
</reference>
<dbReference type="Gene3D" id="2.60.120.10">
    <property type="entry name" value="Jelly Rolls"/>
    <property type="match status" value="1"/>
</dbReference>
<dbReference type="Pfam" id="PF01740">
    <property type="entry name" value="STAS"/>
    <property type="match status" value="1"/>
</dbReference>
<evidence type="ECO:0000313" key="10">
    <source>
        <dbReference type="Proteomes" id="UP001152797"/>
    </source>
</evidence>
<dbReference type="PANTHER" id="PTHR43310:SF4">
    <property type="entry name" value="AFR304WP"/>
    <property type="match status" value="1"/>
</dbReference>
<dbReference type="InterPro" id="IPR018490">
    <property type="entry name" value="cNMP-bd_dom_sf"/>
</dbReference>
<dbReference type="InterPro" id="IPR011547">
    <property type="entry name" value="SLC26A/SulP_dom"/>
</dbReference>
<reference evidence="8" key="1">
    <citation type="submission" date="2022-10" db="EMBL/GenBank/DDBJ databases">
        <authorList>
            <person name="Chen Y."/>
            <person name="Dougan E. K."/>
            <person name="Chan C."/>
            <person name="Rhodes N."/>
            <person name="Thang M."/>
        </authorList>
    </citation>
    <scope>NUCLEOTIDE SEQUENCE</scope>
</reference>
<keyword evidence="4 5" id="KW-0472">Membrane</keyword>
<dbReference type="PROSITE" id="PS50801">
    <property type="entry name" value="STAS"/>
    <property type="match status" value="1"/>
</dbReference>
<evidence type="ECO:0000256" key="2">
    <source>
        <dbReference type="ARBA" id="ARBA00022692"/>
    </source>
</evidence>
<dbReference type="InterPro" id="IPR014710">
    <property type="entry name" value="RmlC-like_jellyroll"/>
</dbReference>
<feature type="transmembrane region" description="Helical" evidence="5">
    <location>
        <begin position="29"/>
        <end position="51"/>
    </location>
</feature>